<reference evidence="1 2" key="1">
    <citation type="journal article" date="2018" name="Sci. Rep.">
        <title>Genomic signatures of local adaptation to the degree of environmental predictability in rotifers.</title>
        <authorList>
            <person name="Franch-Gras L."/>
            <person name="Hahn C."/>
            <person name="Garcia-Roger E.M."/>
            <person name="Carmona M.J."/>
            <person name="Serra M."/>
            <person name="Gomez A."/>
        </authorList>
    </citation>
    <scope>NUCLEOTIDE SEQUENCE [LARGE SCALE GENOMIC DNA]</scope>
    <source>
        <strain evidence="1">HYR1</strain>
    </source>
</reference>
<dbReference type="Proteomes" id="UP000276133">
    <property type="component" value="Unassembled WGS sequence"/>
</dbReference>
<evidence type="ECO:0000313" key="2">
    <source>
        <dbReference type="Proteomes" id="UP000276133"/>
    </source>
</evidence>
<comment type="caution">
    <text evidence="1">The sequence shown here is derived from an EMBL/GenBank/DDBJ whole genome shotgun (WGS) entry which is preliminary data.</text>
</comment>
<name>A0A3M7Q5L4_BRAPC</name>
<dbReference type="OrthoDB" id="5953030at2759"/>
<organism evidence="1 2">
    <name type="scientific">Brachionus plicatilis</name>
    <name type="common">Marine rotifer</name>
    <name type="synonym">Brachionus muelleri</name>
    <dbReference type="NCBI Taxonomy" id="10195"/>
    <lineage>
        <taxon>Eukaryota</taxon>
        <taxon>Metazoa</taxon>
        <taxon>Spiralia</taxon>
        <taxon>Gnathifera</taxon>
        <taxon>Rotifera</taxon>
        <taxon>Eurotatoria</taxon>
        <taxon>Monogononta</taxon>
        <taxon>Pseudotrocha</taxon>
        <taxon>Ploima</taxon>
        <taxon>Brachionidae</taxon>
        <taxon>Brachionus</taxon>
    </lineage>
</organism>
<sequence>MVLQIYENKIENQKEIKFFDYSFSFLNSLSETNIKKIQVLQNSAVRFILKLKCNTPSNIVHHEALNILKLLTISNLLFELSERYVAGVLRHSVPMVVSWLMNIRRVLNQDMSNTRLYCTQGLG</sequence>
<gene>
    <name evidence="1" type="ORF">BpHYR1_012670</name>
</gene>
<evidence type="ECO:0000313" key="1">
    <source>
        <dbReference type="EMBL" id="RNA06690.1"/>
    </source>
</evidence>
<keyword evidence="2" id="KW-1185">Reference proteome</keyword>
<proteinExistence type="predicted"/>
<accession>A0A3M7Q5L4</accession>
<dbReference type="EMBL" id="REGN01007308">
    <property type="protein sequence ID" value="RNA06690.1"/>
    <property type="molecule type" value="Genomic_DNA"/>
</dbReference>
<protein>
    <submittedName>
        <fullName evidence="1">Uncharacterized protein</fullName>
    </submittedName>
</protein>
<dbReference type="AlphaFoldDB" id="A0A3M7Q5L4"/>